<keyword evidence="3" id="KW-1185">Reference proteome</keyword>
<reference evidence="3" key="1">
    <citation type="submission" date="2014-09" db="EMBL/GenBank/DDBJ databases">
        <authorList>
            <person name="Mudge J."/>
            <person name="Ramaraj T."/>
            <person name="Lindquist I.E."/>
            <person name="Bharti A.K."/>
            <person name="Sundararajan A."/>
            <person name="Cameron C.T."/>
            <person name="Woodward J.E."/>
            <person name="May G.D."/>
            <person name="Brubaker C."/>
            <person name="Broadhvest J."/>
            <person name="Wilkins T.A."/>
        </authorList>
    </citation>
    <scope>NUCLEOTIDE SEQUENCE</scope>
    <source>
        <strain evidence="3">cv. AKA8401</strain>
    </source>
</reference>
<name>A0A0B0PAY1_GOSAR</name>
<keyword evidence="1" id="KW-0732">Signal</keyword>
<evidence type="ECO:0000256" key="1">
    <source>
        <dbReference type="SAM" id="SignalP"/>
    </source>
</evidence>
<dbReference type="Proteomes" id="UP000032142">
    <property type="component" value="Unassembled WGS sequence"/>
</dbReference>
<feature type="chain" id="PRO_5002078492" evidence="1">
    <location>
        <begin position="22"/>
        <end position="127"/>
    </location>
</feature>
<evidence type="ECO:0000313" key="3">
    <source>
        <dbReference type="Proteomes" id="UP000032142"/>
    </source>
</evidence>
<proteinExistence type="predicted"/>
<sequence>MLLLSCLILVVLRELFDRVAACTRSPIRSSKLPQILSSMDGDFCSCKPYRFVEQEQGPGLTLSLGHTLGLSYKHYQFVLKVHFPLVQAYSVKGRKGEMNSMQIYRKGTRHGDMIYITIFKDDLNIPV</sequence>
<gene>
    <name evidence="2" type="ORF">F383_08792</name>
</gene>
<accession>A0A0B0PAY1</accession>
<dbReference type="AlphaFoldDB" id="A0A0B0PAY1"/>
<feature type="signal peptide" evidence="1">
    <location>
        <begin position="1"/>
        <end position="21"/>
    </location>
</feature>
<protein>
    <submittedName>
        <fullName evidence="2">Uncharacterized protein</fullName>
    </submittedName>
</protein>
<organism evidence="2 3">
    <name type="scientific">Gossypium arboreum</name>
    <name type="common">Tree cotton</name>
    <name type="synonym">Gossypium nanking</name>
    <dbReference type="NCBI Taxonomy" id="29729"/>
    <lineage>
        <taxon>Eukaryota</taxon>
        <taxon>Viridiplantae</taxon>
        <taxon>Streptophyta</taxon>
        <taxon>Embryophyta</taxon>
        <taxon>Tracheophyta</taxon>
        <taxon>Spermatophyta</taxon>
        <taxon>Magnoliopsida</taxon>
        <taxon>eudicotyledons</taxon>
        <taxon>Gunneridae</taxon>
        <taxon>Pentapetalae</taxon>
        <taxon>rosids</taxon>
        <taxon>malvids</taxon>
        <taxon>Malvales</taxon>
        <taxon>Malvaceae</taxon>
        <taxon>Malvoideae</taxon>
        <taxon>Gossypium</taxon>
    </lineage>
</organism>
<evidence type="ECO:0000313" key="2">
    <source>
        <dbReference type="EMBL" id="KHG23918.1"/>
    </source>
</evidence>
<dbReference type="EMBL" id="KN426802">
    <property type="protein sequence ID" value="KHG23918.1"/>
    <property type="molecule type" value="Genomic_DNA"/>
</dbReference>